<dbReference type="InterPro" id="IPR022770">
    <property type="entry name" value="IucA/IucC-like_C"/>
</dbReference>
<dbReference type="GO" id="GO:0019290">
    <property type="term" value="P:siderophore biosynthetic process"/>
    <property type="evidence" value="ECO:0007669"/>
    <property type="project" value="InterPro"/>
</dbReference>
<dbReference type="InterPro" id="IPR007310">
    <property type="entry name" value="Aerobactin_biosyn_IucA/IucC_N"/>
</dbReference>
<dbReference type="Pfam" id="PF06276">
    <property type="entry name" value="FhuF"/>
    <property type="match status" value="1"/>
</dbReference>
<reference evidence="5" key="1">
    <citation type="submission" date="2017-10" db="EMBL/GenBank/DDBJ databases">
        <title>Complete genome sequence of Moraxella osloensis NP7 isolated from human skin.</title>
        <authorList>
            <person name="Lee K."/>
            <person name="Lim J.Y."/>
            <person name="Hwang I."/>
        </authorList>
    </citation>
    <scope>NUCLEOTIDE SEQUENCE [LARGE SCALE GENOMIC DNA]</scope>
    <source>
        <strain evidence="5">NP7</strain>
        <plasmid evidence="5">pnp7-6</plasmid>
    </source>
</reference>
<dbReference type="GO" id="GO:0016881">
    <property type="term" value="F:acid-amino acid ligase activity"/>
    <property type="evidence" value="ECO:0007669"/>
    <property type="project" value="UniProtKB-ARBA"/>
</dbReference>
<dbReference type="InterPro" id="IPR037455">
    <property type="entry name" value="LucA/IucC-like"/>
</dbReference>
<comment type="pathway">
    <text evidence="1">Siderophore biosynthesis.</text>
</comment>
<dbReference type="EMBL" id="CP024449">
    <property type="protein sequence ID" value="ATR80143.1"/>
    <property type="molecule type" value="Genomic_DNA"/>
</dbReference>
<dbReference type="Proteomes" id="UP000229340">
    <property type="component" value="Plasmid pNP7-6"/>
</dbReference>
<dbReference type="Gene3D" id="6.10.250.3370">
    <property type="match status" value="1"/>
</dbReference>
<gene>
    <name evidence="4" type="ORF">NP7_12450</name>
</gene>
<dbReference type="Gene3D" id="3.30.310.280">
    <property type="match status" value="1"/>
</dbReference>
<dbReference type="Gene3D" id="1.10.510.40">
    <property type="match status" value="1"/>
</dbReference>
<name>A0A2D2LYN7_FAUOS</name>
<accession>A0A2D2LYN7</accession>
<dbReference type="PANTHER" id="PTHR34384:SF6">
    <property type="entry name" value="STAPHYLOFERRIN B SYNTHASE"/>
    <property type="match status" value="1"/>
</dbReference>
<evidence type="ECO:0000259" key="2">
    <source>
        <dbReference type="Pfam" id="PF04183"/>
    </source>
</evidence>
<dbReference type="Pfam" id="PF04183">
    <property type="entry name" value="IucA_IucC"/>
    <property type="match status" value="1"/>
</dbReference>
<proteinExistence type="predicted"/>
<sequence>MTSNALQVWQSPLDTAIIHEVEQRVIRQLLQALLFEDILSNVCVVERSSLEQGLVQFSITCPNDVVYKAIGRVHFSFGMIRLSDTPVTKTYQGMQTTAHLDDVINDVLMPLEEATLKDSFIKELRQTFIHDCQSRHHRQQHIKQLHEMAYDELEGYLDFGHPYHPCYKSRLGFSLEDNYRFGPEFAHPIQLVWLAVNTELLVTNTTQEFGYDSWCRQYLGDEIYEQLCERLSQYALAVEHFAFVPVHPWQWQATLIEALTPLMQTHQVVYLGEVGMEYYAQQSIRTLVYHPTDNKKHALSPSPYLKLAMHLVNTSSTRILAKHTVLNSATITHWLKTLVANDKKAVDLQVNFLGEVMGVSLNHERLQQQGYHHPAIYGGLASIWRENVHQYLGQGQSAFPLNGISYIQPNGKPLIDSWLQRYDMADWVEQLIDVTVTPIIYMLFAQGIALECHAQNIVLVHDDGYPIKVLLKDLHDGIRFCPDKLTHPNTKPILEQLPQAHARLNRGSFIETDDTAGIRDMTVACLFFVAFADIAIFLQTHYHYSEAVFWRQVADSIHAFAQRYPEHQSRYQCFDLFAEKTRIESLAKRRLFGDRDFPIKWLDNPLSQFKLKQG</sequence>
<evidence type="ECO:0000256" key="1">
    <source>
        <dbReference type="ARBA" id="ARBA00004924"/>
    </source>
</evidence>
<evidence type="ECO:0000313" key="4">
    <source>
        <dbReference type="EMBL" id="ATR80143.1"/>
    </source>
</evidence>
<dbReference type="PANTHER" id="PTHR34384">
    <property type="entry name" value="L-2,3-DIAMINOPROPANOATE--CITRATE LIGASE"/>
    <property type="match status" value="1"/>
</dbReference>
<keyword evidence="4" id="KW-0614">Plasmid</keyword>
<evidence type="ECO:0000313" key="5">
    <source>
        <dbReference type="Proteomes" id="UP000229340"/>
    </source>
</evidence>
<evidence type="ECO:0000259" key="3">
    <source>
        <dbReference type="Pfam" id="PF06276"/>
    </source>
</evidence>
<organism evidence="4 5">
    <name type="scientific">Faucicola osloensis</name>
    <name type="common">Moraxella osloensis</name>
    <dbReference type="NCBI Taxonomy" id="34062"/>
    <lineage>
        <taxon>Bacteria</taxon>
        <taxon>Pseudomonadati</taxon>
        <taxon>Pseudomonadota</taxon>
        <taxon>Gammaproteobacteria</taxon>
        <taxon>Moraxellales</taxon>
        <taxon>Moraxellaceae</taxon>
        <taxon>Faucicola</taxon>
    </lineage>
</organism>
<protein>
    <submittedName>
        <fullName evidence="4">Short-chain oxidoreductase</fullName>
    </submittedName>
</protein>
<dbReference type="AlphaFoldDB" id="A0A2D2LYN7"/>
<geneLocation type="plasmid" evidence="5">
    <name>pnp7-6</name>
</geneLocation>
<feature type="domain" description="Aerobactin siderophore biosynthesis IucA/IucC-like C-terminal" evidence="3">
    <location>
        <begin position="426"/>
        <end position="595"/>
    </location>
</feature>
<feature type="domain" description="Aerobactin siderophore biosynthesis IucA/IucC N-terminal" evidence="2">
    <location>
        <begin position="150"/>
        <end position="403"/>
    </location>
</feature>
<dbReference type="RefSeq" id="WP_100271417.1">
    <property type="nucleotide sequence ID" value="NZ_CP024449.1"/>
</dbReference>